<name>A0A4Z2G197_9TELE</name>
<dbReference type="EMBL" id="SRLO01000750">
    <property type="protein sequence ID" value="TNN47277.1"/>
    <property type="molecule type" value="Genomic_DNA"/>
</dbReference>
<proteinExistence type="predicted"/>
<dbReference type="AlphaFoldDB" id="A0A4Z2G197"/>
<protein>
    <submittedName>
        <fullName evidence="2">Uncharacterized protein</fullName>
    </submittedName>
</protein>
<feature type="compositionally biased region" description="Low complexity" evidence="1">
    <location>
        <begin position="20"/>
        <end position="34"/>
    </location>
</feature>
<keyword evidence="3" id="KW-1185">Reference proteome</keyword>
<evidence type="ECO:0000313" key="2">
    <source>
        <dbReference type="EMBL" id="TNN47277.1"/>
    </source>
</evidence>
<feature type="region of interest" description="Disordered" evidence="1">
    <location>
        <begin position="1"/>
        <end position="50"/>
    </location>
</feature>
<feature type="compositionally biased region" description="Gly residues" evidence="1">
    <location>
        <begin position="38"/>
        <end position="50"/>
    </location>
</feature>
<organism evidence="2 3">
    <name type="scientific">Liparis tanakae</name>
    <name type="common">Tanaka's snailfish</name>
    <dbReference type="NCBI Taxonomy" id="230148"/>
    <lineage>
        <taxon>Eukaryota</taxon>
        <taxon>Metazoa</taxon>
        <taxon>Chordata</taxon>
        <taxon>Craniata</taxon>
        <taxon>Vertebrata</taxon>
        <taxon>Euteleostomi</taxon>
        <taxon>Actinopterygii</taxon>
        <taxon>Neopterygii</taxon>
        <taxon>Teleostei</taxon>
        <taxon>Neoteleostei</taxon>
        <taxon>Acanthomorphata</taxon>
        <taxon>Eupercaria</taxon>
        <taxon>Perciformes</taxon>
        <taxon>Cottioidei</taxon>
        <taxon>Cottales</taxon>
        <taxon>Liparidae</taxon>
        <taxon>Liparis</taxon>
    </lineage>
</organism>
<sequence>MLRREPEPTAGAPSAIKPVSPGGEAGPRAAAWRRGLGRRPGGGASGGGLEAGPRAAAWRLLRLWTTSYSLGLKSIKLGSEDTVESHLQSEFTGSVPELLHICTTSDRPADRCFCFLQSAREEITSGNVIFRTQQSSESEVNRGNVQRDVCDRCPSMQQ</sequence>
<gene>
    <name evidence="2" type="ORF">EYF80_042543</name>
</gene>
<evidence type="ECO:0000313" key="3">
    <source>
        <dbReference type="Proteomes" id="UP000314294"/>
    </source>
</evidence>
<comment type="caution">
    <text evidence="2">The sequence shown here is derived from an EMBL/GenBank/DDBJ whole genome shotgun (WGS) entry which is preliminary data.</text>
</comment>
<dbReference type="Proteomes" id="UP000314294">
    <property type="component" value="Unassembled WGS sequence"/>
</dbReference>
<accession>A0A4Z2G197</accession>
<evidence type="ECO:0000256" key="1">
    <source>
        <dbReference type="SAM" id="MobiDB-lite"/>
    </source>
</evidence>
<reference evidence="2 3" key="1">
    <citation type="submission" date="2019-03" db="EMBL/GenBank/DDBJ databases">
        <title>First draft genome of Liparis tanakae, snailfish: a comprehensive survey of snailfish specific genes.</title>
        <authorList>
            <person name="Kim W."/>
            <person name="Song I."/>
            <person name="Jeong J.-H."/>
            <person name="Kim D."/>
            <person name="Kim S."/>
            <person name="Ryu S."/>
            <person name="Song J.Y."/>
            <person name="Lee S.K."/>
        </authorList>
    </citation>
    <scope>NUCLEOTIDE SEQUENCE [LARGE SCALE GENOMIC DNA]</scope>
    <source>
        <tissue evidence="2">Muscle</tissue>
    </source>
</reference>